<keyword evidence="2" id="KW-0489">Methyltransferase</keyword>
<dbReference type="SUPFAM" id="SSF53335">
    <property type="entry name" value="S-adenosyl-L-methionine-dependent methyltransferases"/>
    <property type="match status" value="1"/>
</dbReference>
<dbReference type="GO" id="GO:0008757">
    <property type="term" value="F:S-adenosylmethionine-dependent methyltransferase activity"/>
    <property type="evidence" value="ECO:0007669"/>
    <property type="project" value="InterPro"/>
</dbReference>
<dbReference type="PANTHER" id="PTHR12843">
    <property type="entry name" value="PROTEIN-LYSINE N-METHYLTRANSFERASE METTL10"/>
    <property type="match status" value="1"/>
</dbReference>
<dbReference type="PANTHER" id="PTHR12843:SF5">
    <property type="entry name" value="EEF1A LYSINE METHYLTRANSFERASE 2"/>
    <property type="match status" value="1"/>
</dbReference>
<evidence type="ECO:0000313" key="2">
    <source>
        <dbReference type="EMBL" id="NDY83615.1"/>
    </source>
</evidence>
<feature type="domain" description="Methyltransferase type 11" evidence="1">
    <location>
        <begin position="47"/>
        <end position="145"/>
    </location>
</feature>
<protein>
    <submittedName>
        <fullName evidence="2">Class I SAM-dependent methyltransferase</fullName>
    </submittedName>
</protein>
<dbReference type="InterPro" id="IPR029063">
    <property type="entry name" value="SAM-dependent_MTases_sf"/>
</dbReference>
<dbReference type="InterPro" id="IPR013216">
    <property type="entry name" value="Methyltransf_11"/>
</dbReference>
<dbReference type="AlphaFoldDB" id="A0A6B2R8I7"/>
<reference evidence="2" key="1">
    <citation type="submission" date="2020-02" db="EMBL/GenBank/DDBJ databases">
        <authorList>
            <person name="Chen W.-M."/>
        </authorList>
    </citation>
    <scope>NUCLEOTIDE SEQUENCE</scope>
    <source>
        <strain evidence="2">NBD-18</strain>
    </source>
</reference>
<accession>A0A6B2R8I7</accession>
<organism evidence="2">
    <name type="scientific">Sheuella amnicola</name>
    <dbReference type="NCBI Taxonomy" id="2707330"/>
    <lineage>
        <taxon>Bacteria</taxon>
        <taxon>Pseudomonadati</taxon>
        <taxon>Pseudomonadota</taxon>
        <taxon>Betaproteobacteria</taxon>
        <taxon>Burkholderiales</taxon>
        <taxon>Alcaligenaceae</taxon>
        <taxon>Sheuella</taxon>
    </lineage>
</organism>
<evidence type="ECO:0000259" key="1">
    <source>
        <dbReference type="Pfam" id="PF08241"/>
    </source>
</evidence>
<dbReference type="Pfam" id="PF08241">
    <property type="entry name" value="Methyltransf_11"/>
    <property type="match status" value="1"/>
</dbReference>
<dbReference type="RefSeq" id="WP_163654980.1">
    <property type="nucleotide sequence ID" value="NZ_JAAGRN010000006.1"/>
</dbReference>
<comment type="caution">
    <text evidence="2">The sequence shown here is derived from an EMBL/GenBank/DDBJ whole genome shotgun (WGS) entry which is preliminary data.</text>
</comment>
<dbReference type="Gene3D" id="3.40.50.150">
    <property type="entry name" value="Vaccinia Virus protein VP39"/>
    <property type="match status" value="1"/>
</dbReference>
<name>A0A6B2R8I7_9BURK</name>
<dbReference type="CDD" id="cd02440">
    <property type="entry name" value="AdoMet_MTases"/>
    <property type="match status" value="1"/>
</dbReference>
<gene>
    <name evidence="2" type="ORF">G3I67_10260</name>
</gene>
<keyword evidence="2" id="KW-0808">Transferase</keyword>
<dbReference type="GO" id="GO:0032259">
    <property type="term" value="P:methylation"/>
    <property type="evidence" value="ECO:0007669"/>
    <property type="project" value="UniProtKB-KW"/>
</dbReference>
<dbReference type="EMBL" id="JAAGRN010000006">
    <property type="protein sequence ID" value="NDY83615.1"/>
    <property type="molecule type" value="Genomic_DNA"/>
</dbReference>
<sequence length="205" mass="22996">MDGKKSHWENVYETKPADSVSWFQPHADQSLKIIESSGLGKKVSLIDVGGGASTLVDDLLDRGYDDVSVLDLSASALKVAQTRLGTKADKVKWLVGDITSIELPANAYDIWHDRAVFHFLTDEKDRHAYVEQVMRSVRPNGLVIVATFAEDGPEKCSGLPVMRYNAETLHHEFGDEFELLGKEKEVHHTPFGTDQQFIYCYCRKP</sequence>
<proteinExistence type="predicted"/>